<keyword evidence="2" id="KW-0326">Glycosidase</keyword>
<organism evidence="2">
    <name type="scientific">mine drainage metagenome</name>
    <dbReference type="NCBI Taxonomy" id="410659"/>
    <lineage>
        <taxon>unclassified sequences</taxon>
        <taxon>metagenomes</taxon>
        <taxon>ecological metagenomes</taxon>
    </lineage>
</organism>
<protein>
    <submittedName>
        <fullName evidence="2">Futalosine hydrolase</fullName>
        <ecNumber evidence="2">3.2.2.26</ecNumber>
    </submittedName>
</protein>
<dbReference type="GO" id="GO:0009234">
    <property type="term" value="P:menaquinone biosynthetic process"/>
    <property type="evidence" value="ECO:0007669"/>
    <property type="project" value="InterPro"/>
</dbReference>
<accession>A0A1J5RAB5</accession>
<dbReference type="AlphaFoldDB" id="A0A1J5RAB5"/>
<dbReference type="InterPro" id="IPR000845">
    <property type="entry name" value="Nucleoside_phosphorylase_d"/>
</dbReference>
<feature type="domain" description="Nucleoside phosphorylase" evidence="1">
    <location>
        <begin position="37"/>
        <end position="211"/>
    </location>
</feature>
<comment type="caution">
    <text evidence="2">The sequence shown here is derived from an EMBL/GenBank/DDBJ whole genome shotgun (WGS) entry which is preliminary data.</text>
</comment>
<keyword evidence="2" id="KW-0378">Hydrolase</keyword>
<dbReference type="InterPro" id="IPR019963">
    <property type="entry name" value="FL_hydrolase_MqnB"/>
</dbReference>
<dbReference type="PANTHER" id="PTHR46832:SF2">
    <property type="entry name" value="FUTALOSINE HYDROLASE"/>
    <property type="match status" value="1"/>
</dbReference>
<evidence type="ECO:0000313" key="2">
    <source>
        <dbReference type="EMBL" id="OIQ88975.1"/>
    </source>
</evidence>
<dbReference type="GO" id="GO:0009116">
    <property type="term" value="P:nucleoside metabolic process"/>
    <property type="evidence" value="ECO:0007669"/>
    <property type="project" value="InterPro"/>
</dbReference>
<dbReference type="EC" id="3.2.2.26" evidence="2"/>
<dbReference type="GO" id="GO:0008782">
    <property type="term" value="F:adenosylhomocysteine nucleosidase activity"/>
    <property type="evidence" value="ECO:0007669"/>
    <property type="project" value="TreeGrafter"/>
</dbReference>
<reference evidence="2" key="1">
    <citation type="submission" date="2016-10" db="EMBL/GenBank/DDBJ databases">
        <title>Sequence of Gallionella enrichment culture.</title>
        <authorList>
            <person name="Poehlein A."/>
            <person name="Muehling M."/>
            <person name="Daniel R."/>
        </authorList>
    </citation>
    <scope>NUCLEOTIDE SEQUENCE</scope>
</reference>
<evidence type="ECO:0000259" key="1">
    <source>
        <dbReference type="Pfam" id="PF01048"/>
    </source>
</evidence>
<dbReference type="InterPro" id="IPR035994">
    <property type="entry name" value="Nucleoside_phosphorylase_sf"/>
</dbReference>
<dbReference type="GO" id="GO:0008930">
    <property type="term" value="F:methylthioadenosine nucleosidase activity"/>
    <property type="evidence" value="ECO:0007669"/>
    <property type="project" value="TreeGrafter"/>
</dbReference>
<dbReference type="Pfam" id="PF01048">
    <property type="entry name" value="PNP_UDP_1"/>
    <property type="match status" value="1"/>
</dbReference>
<proteinExistence type="inferred from homology"/>
<name>A0A1J5RAB5_9ZZZZ</name>
<dbReference type="PANTHER" id="PTHR46832">
    <property type="entry name" value="5'-METHYLTHIOADENOSINE/S-ADENOSYLHOMOCYSTEINE NUCLEOSIDASE"/>
    <property type="match status" value="1"/>
</dbReference>
<gene>
    <name evidence="2" type="primary">mqnB</name>
    <name evidence="2" type="ORF">GALL_291540</name>
</gene>
<dbReference type="GO" id="GO:0005829">
    <property type="term" value="C:cytosol"/>
    <property type="evidence" value="ECO:0007669"/>
    <property type="project" value="TreeGrafter"/>
</dbReference>
<dbReference type="HAMAP" id="MF_00991">
    <property type="entry name" value="MqnB"/>
    <property type="match status" value="1"/>
</dbReference>
<dbReference type="SUPFAM" id="SSF53167">
    <property type="entry name" value="Purine and uridine phosphorylases"/>
    <property type="match status" value="1"/>
</dbReference>
<dbReference type="Gene3D" id="3.40.50.1580">
    <property type="entry name" value="Nucleoside phosphorylase domain"/>
    <property type="match status" value="1"/>
</dbReference>
<sequence length="222" mass="25212">MKIIITAATKGEWLPASQNIKPMFTKADSEFKIIFHESGVGMLGTAVSLTRLIMAYQPDLIIQVGIAGTFDQKLKLGKVICVDEEMLGDMGVEENNIWKDIFDLNLEKNDNAPFKKSKLPNPFLKKLNALKLPQVNAVTVNEISTNKDRIKQLIKKYDPVIESMEGAALHYVCREMNVPFIQIRSISNYIGDRNKKNWKLKEAIDNLNKTTLKLIDKLFKIM</sequence>
<dbReference type="EMBL" id="MLJW01000350">
    <property type="protein sequence ID" value="OIQ88975.1"/>
    <property type="molecule type" value="Genomic_DNA"/>
</dbReference>
<dbReference type="NCBIfam" id="TIGR03664">
    <property type="entry name" value="fut_nucase"/>
    <property type="match status" value="1"/>
</dbReference>
<dbReference type="GO" id="GO:0019284">
    <property type="term" value="P:L-methionine salvage from S-adenosylmethionine"/>
    <property type="evidence" value="ECO:0007669"/>
    <property type="project" value="TreeGrafter"/>
</dbReference>